<evidence type="ECO:0000256" key="8">
    <source>
        <dbReference type="ARBA" id="ARBA00022801"/>
    </source>
</evidence>
<keyword evidence="8" id="KW-0378">Hydrolase</keyword>
<organism evidence="18 19">
    <name type="scientific">Candidatus Blautia merdigallinarum</name>
    <dbReference type="NCBI Taxonomy" id="2838495"/>
    <lineage>
        <taxon>Bacteria</taxon>
        <taxon>Bacillati</taxon>
        <taxon>Bacillota</taxon>
        <taxon>Clostridia</taxon>
        <taxon>Lachnospirales</taxon>
        <taxon>Lachnospiraceae</taxon>
        <taxon>Blautia</taxon>
    </lineage>
</organism>
<dbReference type="Proteomes" id="UP000823893">
    <property type="component" value="Unassembled WGS sequence"/>
</dbReference>
<evidence type="ECO:0000256" key="11">
    <source>
        <dbReference type="ARBA" id="ARBA00023316"/>
    </source>
</evidence>
<evidence type="ECO:0000259" key="17">
    <source>
        <dbReference type="Pfam" id="PF07943"/>
    </source>
</evidence>
<evidence type="ECO:0000259" key="16">
    <source>
        <dbReference type="Pfam" id="PF00768"/>
    </source>
</evidence>
<gene>
    <name evidence="18" type="ORF">H9935_05690</name>
</gene>
<evidence type="ECO:0000256" key="7">
    <source>
        <dbReference type="ARBA" id="ARBA00022729"/>
    </source>
</evidence>
<reference evidence="18" key="2">
    <citation type="submission" date="2021-04" db="EMBL/GenBank/DDBJ databases">
        <authorList>
            <person name="Gilroy R."/>
        </authorList>
    </citation>
    <scope>NUCLEOTIDE SEQUENCE</scope>
    <source>
        <strain evidence="18">ChiSxjej6B18-287</strain>
    </source>
</reference>
<evidence type="ECO:0000256" key="12">
    <source>
        <dbReference type="ARBA" id="ARBA00034000"/>
    </source>
</evidence>
<proteinExistence type="inferred from homology"/>
<dbReference type="EC" id="3.4.16.4" evidence="4"/>
<dbReference type="InterPro" id="IPR012338">
    <property type="entry name" value="Beta-lactam/transpept-like"/>
</dbReference>
<dbReference type="EMBL" id="DWWV01000066">
    <property type="protein sequence ID" value="HJC10292.1"/>
    <property type="molecule type" value="Genomic_DNA"/>
</dbReference>
<comment type="similarity">
    <text evidence="3 15">Belongs to the peptidase S11 family.</text>
</comment>
<dbReference type="InterPro" id="IPR037167">
    <property type="entry name" value="Peptidase_S11_C_sf"/>
</dbReference>
<evidence type="ECO:0000256" key="1">
    <source>
        <dbReference type="ARBA" id="ARBA00003217"/>
    </source>
</evidence>
<keyword evidence="9" id="KW-0133">Cell shape</keyword>
<dbReference type="GO" id="GO:0071555">
    <property type="term" value="P:cell wall organization"/>
    <property type="evidence" value="ECO:0007669"/>
    <property type="project" value="UniProtKB-KW"/>
</dbReference>
<keyword evidence="5 18" id="KW-0121">Carboxypeptidase</keyword>
<keyword evidence="7" id="KW-0732">Signal</keyword>
<dbReference type="Gene3D" id="3.40.710.10">
    <property type="entry name" value="DD-peptidase/beta-lactamase superfamily"/>
    <property type="match status" value="1"/>
</dbReference>
<dbReference type="SUPFAM" id="SSF69189">
    <property type="entry name" value="Penicillin-binding protein associated domain"/>
    <property type="match status" value="1"/>
</dbReference>
<feature type="domain" description="Peptidase S11 D-Ala-D-Ala carboxypeptidase A C-terminal" evidence="17">
    <location>
        <begin position="343"/>
        <end position="392"/>
    </location>
</feature>
<comment type="pathway">
    <text evidence="2">Cell wall biogenesis; peptidoglycan biosynthesis.</text>
</comment>
<accession>A0A9D2N482</accession>
<comment type="function">
    <text evidence="1">Removes C-terminal D-alanyl residues from sugar-peptide cell wall precursors.</text>
</comment>
<evidence type="ECO:0000256" key="6">
    <source>
        <dbReference type="ARBA" id="ARBA00022670"/>
    </source>
</evidence>
<feature type="active site" description="Acyl-ester intermediate" evidence="13">
    <location>
        <position position="66"/>
    </location>
</feature>
<evidence type="ECO:0000313" key="19">
    <source>
        <dbReference type="Proteomes" id="UP000823893"/>
    </source>
</evidence>
<evidence type="ECO:0000256" key="15">
    <source>
        <dbReference type="RuleBase" id="RU004016"/>
    </source>
</evidence>
<dbReference type="Pfam" id="PF00768">
    <property type="entry name" value="Peptidase_S11"/>
    <property type="match status" value="1"/>
</dbReference>
<evidence type="ECO:0000256" key="10">
    <source>
        <dbReference type="ARBA" id="ARBA00022984"/>
    </source>
</evidence>
<evidence type="ECO:0000256" key="3">
    <source>
        <dbReference type="ARBA" id="ARBA00007164"/>
    </source>
</evidence>
<feature type="active site" description="Proton acceptor" evidence="13">
    <location>
        <position position="69"/>
    </location>
</feature>
<evidence type="ECO:0000256" key="2">
    <source>
        <dbReference type="ARBA" id="ARBA00004752"/>
    </source>
</evidence>
<sequence length="410" mass="45901">MKKSGKLWIIGILVCLEVFLLPRQVWAEGEVQEPENLYALSAVLMDGDSGRILFGKNEKEQRPMASTTKVMTCILVLESGKLEETAKTSSYAASMPEVHMGAREGETYRVRDLLYALMLESYNDAAVILAEHIAGSTEGFADKMNEKARKIGCTDTWFITPNGLDAQEETEEGVKIHSTTAEDLARILRYCIKESSAREEFLEITRTPAYTFTDTAGAKTISCTNHNAFLNMMEGALTGKTGFTSDAGYCYVGVLERDGKTLIVALLGCGWPNNKNYKWSDTRKLMEYGLENYNWQSFAEETLPQMPQYLPVEGGRTQILGTSAQVKLTLEDISQEEGLLLRKDEKLEVTCRLEEELRAPVKAGEKTGEILYQLDGETLKTREIYTADDVEKIDFSWCLEETLKRLAFAG</sequence>
<dbReference type="GO" id="GO:0006508">
    <property type="term" value="P:proteolysis"/>
    <property type="evidence" value="ECO:0007669"/>
    <property type="project" value="UniProtKB-KW"/>
</dbReference>
<dbReference type="InterPro" id="IPR001967">
    <property type="entry name" value="Peptidase_S11_N"/>
</dbReference>
<feature type="binding site" evidence="14">
    <location>
        <position position="240"/>
    </location>
    <ligand>
        <name>substrate</name>
    </ligand>
</feature>
<dbReference type="GO" id="GO:0009252">
    <property type="term" value="P:peptidoglycan biosynthetic process"/>
    <property type="evidence" value="ECO:0007669"/>
    <property type="project" value="UniProtKB-KW"/>
</dbReference>
<dbReference type="InterPro" id="IPR018044">
    <property type="entry name" value="Peptidase_S11"/>
</dbReference>
<evidence type="ECO:0000313" key="18">
    <source>
        <dbReference type="EMBL" id="HJC10292.1"/>
    </source>
</evidence>
<dbReference type="PANTHER" id="PTHR21581:SF33">
    <property type="entry name" value="D-ALANYL-D-ALANINE CARBOXYPEPTIDASE DACB"/>
    <property type="match status" value="1"/>
</dbReference>
<comment type="catalytic activity">
    <reaction evidence="12">
        <text>Preferential cleavage: (Ac)2-L-Lys-D-Ala-|-D-Ala. Also transpeptidation of peptidyl-alanyl moieties that are N-acyl substituents of D-alanine.</text>
        <dbReference type="EC" id="3.4.16.4"/>
    </reaction>
</comment>
<reference evidence="18" key="1">
    <citation type="journal article" date="2021" name="PeerJ">
        <title>Extensive microbial diversity within the chicken gut microbiome revealed by metagenomics and culture.</title>
        <authorList>
            <person name="Gilroy R."/>
            <person name="Ravi A."/>
            <person name="Getino M."/>
            <person name="Pursley I."/>
            <person name="Horton D.L."/>
            <person name="Alikhan N.F."/>
            <person name="Baker D."/>
            <person name="Gharbi K."/>
            <person name="Hall N."/>
            <person name="Watson M."/>
            <person name="Adriaenssens E.M."/>
            <person name="Foster-Nyarko E."/>
            <person name="Jarju S."/>
            <person name="Secka A."/>
            <person name="Antonio M."/>
            <person name="Oren A."/>
            <person name="Chaudhuri R.R."/>
            <person name="La Ragione R."/>
            <person name="Hildebrand F."/>
            <person name="Pallen M.J."/>
        </authorList>
    </citation>
    <scope>NUCLEOTIDE SEQUENCE</scope>
    <source>
        <strain evidence="18">ChiSxjej6B18-287</strain>
    </source>
</reference>
<dbReference type="InterPro" id="IPR012907">
    <property type="entry name" value="Peptidase_S11_C"/>
</dbReference>
<dbReference type="GO" id="GO:0009002">
    <property type="term" value="F:serine-type D-Ala-D-Ala carboxypeptidase activity"/>
    <property type="evidence" value="ECO:0007669"/>
    <property type="project" value="UniProtKB-EC"/>
</dbReference>
<dbReference type="AlphaFoldDB" id="A0A9D2N482"/>
<evidence type="ECO:0000256" key="5">
    <source>
        <dbReference type="ARBA" id="ARBA00022645"/>
    </source>
</evidence>
<dbReference type="InterPro" id="IPR015956">
    <property type="entry name" value="Peniciliin-bd_prot_C_sf"/>
</dbReference>
<evidence type="ECO:0000256" key="9">
    <source>
        <dbReference type="ARBA" id="ARBA00022960"/>
    </source>
</evidence>
<comment type="caution">
    <text evidence="18">The sequence shown here is derived from an EMBL/GenBank/DDBJ whole genome shotgun (WGS) entry which is preliminary data.</text>
</comment>
<keyword evidence="11" id="KW-0961">Cell wall biogenesis/degradation</keyword>
<feature type="domain" description="Peptidase S11 D-alanyl-D-alanine carboxypeptidase A N-terminal" evidence="16">
    <location>
        <begin position="33"/>
        <end position="268"/>
    </location>
</feature>
<protein>
    <recommendedName>
        <fullName evidence="4">serine-type D-Ala-D-Ala carboxypeptidase</fullName>
        <ecNumber evidence="4">3.4.16.4</ecNumber>
    </recommendedName>
</protein>
<dbReference type="PANTHER" id="PTHR21581">
    <property type="entry name" value="D-ALANYL-D-ALANINE CARBOXYPEPTIDASE"/>
    <property type="match status" value="1"/>
</dbReference>
<feature type="active site" evidence="13">
    <location>
        <position position="121"/>
    </location>
</feature>
<dbReference type="Pfam" id="PF07943">
    <property type="entry name" value="PBP5_C"/>
    <property type="match status" value="1"/>
</dbReference>
<keyword evidence="10" id="KW-0573">Peptidoglycan synthesis</keyword>
<dbReference type="PRINTS" id="PR00725">
    <property type="entry name" value="DADACBPTASE1"/>
</dbReference>
<evidence type="ECO:0000256" key="4">
    <source>
        <dbReference type="ARBA" id="ARBA00012448"/>
    </source>
</evidence>
<evidence type="ECO:0000256" key="13">
    <source>
        <dbReference type="PIRSR" id="PIRSR618044-1"/>
    </source>
</evidence>
<name>A0A9D2N482_9FIRM</name>
<dbReference type="SUPFAM" id="SSF56601">
    <property type="entry name" value="beta-lactamase/transpeptidase-like"/>
    <property type="match status" value="1"/>
</dbReference>
<keyword evidence="6" id="KW-0645">Protease</keyword>
<dbReference type="GO" id="GO:0008360">
    <property type="term" value="P:regulation of cell shape"/>
    <property type="evidence" value="ECO:0007669"/>
    <property type="project" value="UniProtKB-KW"/>
</dbReference>
<evidence type="ECO:0000256" key="14">
    <source>
        <dbReference type="PIRSR" id="PIRSR618044-2"/>
    </source>
</evidence>
<dbReference type="Gene3D" id="2.60.410.10">
    <property type="entry name" value="D-Ala-D-Ala carboxypeptidase, C-terminal domain"/>
    <property type="match status" value="1"/>
</dbReference>